<evidence type="ECO:0000256" key="2">
    <source>
        <dbReference type="SAM" id="SignalP"/>
    </source>
</evidence>
<gene>
    <name evidence="3" type="ORF">B0T10DRAFT_581247</name>
</gene>
<evidence type="ECO:0000313" key="3">
    <source>
        <dbReference type="EMBL" id="KAH6880702.1"/>
    </source>
</evidence>
<dbReference type="Proteomes" id="UP000777438">
    <property type="component" value="Unassembled WGS sequence"/>
</dbReference>
<feature type="region of interest" description="Disordered" evidence="1">
    <location>
        <begin position="140"/>
        <end position="193"/>
    </location>
</feature>
<feature type="chain" id="PRO_5040129642" evidence="2">
    <location>
        <begin position="17"/>
        <end position="220"/>
    </location>
</feature>
<name>A0A9P8VVI4_9HYPO</name>
<sequence length="220" mass="22237">MNLFLLLLTLSGTSLATLTGFSGQKGIQQSDFAGISSKPLSLSVTCSSLETSCDGYCIPSGGKCCSYGDGSYCETGNYCTNGGCCDNGEICTGDATGCDNDRELCGSHCIPKGSVCCNNGSYCDSGETCTSDGFCSKGSDNSSDNKSDSSSDSATDTSVPQPTSTNGSDGNTLCARKSRGGSSDDTTDGGVDGNCDNDGAGSALAPNMAGMLLAIFMLMW</sequence>
<accession>A0A9P8VVI4</accession>
<dbReference type="EMBL" id="JAGPYM010000025">
    <property type="protein sequence ID" value="KAH6880702.1"/>
    <property type="molecule type" value="Genomic_DNA"/>
</dbReference>
<evidence type="ECO:0000313" key="4">
    <source>
        <dbReference type="Proteomes" id="UP000777438"/>
    </source>
</evidence>
<reference evidence="3 4" key="1">
    <citation type="journal article" date="2021" name="Nat. Commun.">
        <title>Genetic determinants of endophytism in the Arabidopsis root mycobiome.</title>
        <authorList>
            <person name="Mesny F."/>
            <person name="Miyauchi S."/>
            <person name="Thiergart T."/>
            <person name="Pickel B."/>
            <person name="Atanasova L."/>
            <person name="Karlsson M."/>
            <person name="Huettel B."/>
            <person name="Barry K.W."/>
            <person name="Haridas S."/>
            <person name="Chen C."/>
            <person name="Bauer D."/>
            <person name="Andreopoulos W."/>
            <person name="Pangilinan J."/>
            <person name="LaButti K."/>
            <person name="Riley R."/>
            <person name="Lipzen A."/>
            <person name="Clum A."/>
            <person name="Drula E."/>
            <person name="Henrissat B."/>
            <person name="Kohler A."/>
            <person name="Grigoriev I.V."/>
            <person name="Martin F.M."/>
            <person name="Hacquard S."/>
        </authorList>
    </citation>
    <scope>NUCLEOTIDE SEQUENCE [LARGE SCALE GENOMIC DNA]</scope>
    <source>
        <strain evidence="3 4">MPI-CAGE-CH-0241</strain>
    </source>
</reference>
<keyword evidence="4" id="KW-1185">Reference proteome</keyword>
<evidence type="ECO:0000256" key="1">
    <source>
        <dbReference type="SAM" id="MobiDB-lite"/>
    </source>
</evidence>
<dbReference type="OrthoDB" id="5152093at2759"/>
<feature type="compositionally biased region" description="Polar residues" evidence="1">
    <location>
        <begin position="159"/>
        <end position="171"/>
    </location>
</feature>
<keyword evidence="2" id="KW-0732">Signal</keyword>
<feature type="signal peptide" evidence="2">
    <location>
        <begin position="1"/>
        <end position="16"/>
    </location>
</feature>
<dbReference type="AlphaFoldDB" id="A0A9P8VVI4"/>
<comment type="caution">
    <text evidence="3">The sequence shown here is derived from an EMBL/GenBank/DDBJ whole genome shotgun (WGS) entry which is preliminary data.</text>
</comment>
<protein>
    <submittedName>
        <fullName evidence="3">Uncharacterized protein</fullName>
    </submittedName>
</protein>
<organism evidence="3 4">
    <name type="scientific">Thelonectria olida</name>
    <dbReference type="NCBI Taxonomy" id="1576542"/>
    <lineage>
        <taxon>Eukaryota</taxon>
        <taxon>Fungi</taxon>
        <taxon>Dikarya</taxon>
        <taxon>Ascomycota</taxon>
        <taxon>Pezizomycotina</taxon>
        <taxon>Sordariomycetes</taxon>
        <taxon>Hypocreomycetidae</taxon>
        <taxon>Hypocreales</taxon>
        <taxon>Nectriaceae</taxon>
        <taxon>Thelonectria</taxon>
    </lineage>
</organism>
<proteinExistence type="predicted"/>